<reference evidence="2" key="2">
    <citation type="submission" date="2024-10" db="UniProtKB">
        <authorList>
            <consortium name="EnsemblProtists"/>
        </authorList>
    </citation>
    <scope>IDENTIFICATION</scope>
</reference>
<dbReference type="AlphaFoldDB" id="A0A0D3J7U7"/>
<dbReference type="STRING" id="2903.R1CB71"/>
<dbReference type="PANTHER" id="PTHR23084:SF179">
    <property type="entry name" value="OS10G0565000 PROTEIN"/>
    <property type="match status" value="1"/>
</dbReference>
<dbReference type="eggNOG" id="KOG0229">
    <property type="taxonomic scope" value="Eukaryota"/>
</dbReference>
<dbReference type="EnsemblProtists" id="EOD19582">
    <property type="protein sequence ID" value="EOD19582"/>
    <property type="gene ID" value="EMIHUDRAFT_355454"/>
</dbReference>
<dbReference type="Proteomes" id="UP000013827">
    <property type="component" value="Unassembled WGS sequence"/>
</dbReference>
<proteinExistence type="predicted"/>
<sequence length="180" mass="19346">MGGLFTKIGKSAAGEYEGEWNAAGVREGRGVMRYVNGNVYDGEWKAGNPWGRGVLRYANGDVYDGEFKAGLREGRGVMRLADGTNGQGYEGEWNAGLPEGHGVMRLKNGNVYDGDVASGFFKVRKEGDGPVGEAVKWLADGRQAARLRGWKVVEEISLEEARRTAERLGLALPSPLPGAA</sequence>
<dbReference type="SMART" id="SM00698">
    <property type="entry name" value="MORN"/>
    <property type="match status" value="4"/>
</dbReference>
<keyword evidence="3" id="KW-1185">Reference proteome</keyword>
<dbReference type="Gene3D" id="2.20.110.10">
    <property type="entry name" value="Histone H3 K4-specific methyltransferase SET7/9 N-terminal domain"/>
    <property type="match status" value="2"/>
</dbReference>
<dbReference type="InterPro" id="IPR003409">
    <property type="entry name" value="MORN"/>
</dbReference>
<reference evidence="3" key="1">
    <citation type="journal article" date="2013" name="Nature">
        <title>Pan genome of the phytoplankton Emiliania underpins its global distribution.</title>
        <authorList>
            <person name="Read B.A."/>
            <person name="Kegel J."/>
            <person name="Klute M.J."/>
            <person name="Kuo A."/>
            <person name="Lefebvre S.C."/>
            <person name="Maumus F."/>
            <person name="Mayer C."/>
            <person name="Miller J."/>
            <person name="Monier A."/>
            <person name="Salamov A."/>
            <person name="Young J."/>
            <person name="Aguilar M."/>
            <person name="Claverie J.M."/>
            <person name="Frickenhaus S."/>
            <person name="Gonzalez K."/>
            <person name="Herman E.K."/>
            <person name="Lin Y.C."/>
            <person name="Napier J."/>
            <person name="Ogata H."/>
            <person name="Sarno A.F."/>
            <person name="Shmutz J."/>
            <person name="Schroeder D."/>
            <person name="de Vargas C."/>
            <person name="Verret F."/>
            <person name="von Dassow P."/>
            <person name="Valentin K."/>
            <person name="Van de Peer Y."/>
            <person name="Wheeler G."/>
            <person name="Dacks J.B."/>
            <person name="Delwiche C.F."/>
            <person name="Dyhrman S.T."/>
            <person name="Glockner G."/>
            <person name="John U."/>
            <person name="Richards T."/>
            <person name="Worden A.Z."/>
            <person name="Zhang X."/>
            <person name="Grigoriev I.V."/>
            <person name="Allen A.E."/>
            <person name="Bidle K."/>
            <person name="Borodovsky M."/>
            <person name="Bowler C."/>
            <person name="Brownlee C."/>
            <person name="Cock J.M."/>
            <person name="Elias M."/>
            <person name="Gladyshev V.N."/>
            <person name="Groth M."/>
            <person name="Guda C."/>
            <person name="Hadaegh A."/>
            <person name="Iglesias-Rodriguez M.D."/>
            <person name="Jenkins J."/>
            <person name="Jones B.M."/>
            <person name="Lawson T."/>
            <person name="Leese F."/>
            <person name="Lindquist E."/>
            <person name="Lobanov A."/>
            <person name="Lomsadze A."/>
            <person name="Malik S.B."/>
            <person name="Marsh M.E."/>
            <person name="Mackinder L."/>
            <person name="Mock T."/>
            <person name="Mueller-Roeber B."/>
            <person name="Pagarete A."/>
            <person name="Parker M."/>
            <person name="Probert I."/>
            <person name="Quesneville H."/>
            <person name="Raines C."/>
            <person name="Rensing S.A."/>
            <person name="Riano-Pachon D.M."/>
            <person name="Richier S."/>
            <person name="Rokitta S."/>
            <person name="Shiraiwa Y."/>
            <person name="Soanes D.M."/>
            <person name="van der Giezen M."/>
            <person name="Wahlund T.M."/>
            <person name="Williams B."/>
            <person name="Wilson W."/>
            <person name="Wolfe G."/>
            <person name="Wurch L.L."/>
        </authorList>
    </citation>
    <scope>NUCLEOTIDE SEQUENCE</scope>
</reference>
<dbReference type="RefSeq" id="XP_005772011.1">
    <property type="nucleotide sequence ID" value="XM_005771954.1"/>
</dbReference>
<dbReference type="SUPFAM" id="SSF82185">
    <property type="entry name" value="Histone H3 K4-specific methyltransferase SET7/9 N-terminal domain"/>
    <property type="match status" value="1"/>
</dbReference>
<keyword evidence="1" id="KW-0677">Repeat</keyword>
<dbReference type="PANTHER" id="PTHR23084">
    <property type="entry name" value="PHOSPHATIDYLINOSITOL-4-PHOSPHATE 5-KINASE RELATED"/>
    <property type="match status" value="1"/>
</dbReference>
<evidence type="ECO:0008006" key="4">
    <source>
        <dbReference type="Google" id="ProtNLM"/>
    </source>
</evidence>
<evidence type="ECO:0000313" key="2">
    <source>
        <dbReference type="EnsemblProtists" id="EOD19582"/>
    </source>
</evidence>
<protein>
    <recommendedName>
        <fullName evidence="4">MORN repeat protein</fullName>
    </recommendedName>
</protein>
<accession>A0A0D3J7U7</accession>
<dbReference type="GeneID" id="17265083"/>
<name>A0A0D3J7U7_EMIH1</name>
<organism evidence="2 3">
    <name type="scientific">Emiliania huxleyi (strain CCMP1516)</name>
    <dbReference type="NCBI Taxonomy" id="280463"/>
    <lineage>
        <taxon>Eukaryota</taxon>
        <taxon>Haptista</taxon>
        <taxon>Haptophyta</taxon>
        <taxon>Prymnesiophyceae</taxon>
        <taxon>Isochrysidales</taxon>
        <taxon>Noelaerhabdaceae</taxon>
        <taxon>Emiliania</taxon>
    </lineage>
</organism>
<evidence type="ECO:0000313" key="3">
    <source>
        <dbReference type="Proteomes" id="UP000013827"/>
    </source>
</evidence>
<dbReference type="Pfam" id="PF02493">
    <property type="entry name" value="MORN"/>
    <property type="match status" value="4"/>
</dbReference>
<dbReference type="HOGENOM" id="CLU_032017_5_0_1"/>
<dbReference type="KEGG" id="ehx:EMIHUDRAFT_355454"/>
<evidence type="ECO:0000256" key="1">
    <source>
        <dbReference type="ARBA" id="ARBA00022737"/>
    </source>
</evidence>